<dbReference type="Gene3D" id="3.40.190.10">
    <property type="entry name" value="Periplasmic binding protein-like II"/>
    <property type="match status" value="2"/>
</dbReference>
<name>A0ABS8G9G8_9ALTE</name>
<dbReference type="Proteomes" id="UP001520878">
    <property type="component" value="Unassembled WGS sequence"/>
</dbReference>
<comment type="caution">
    <text evidence="2">The sequence shown here is derived from an EMBL/GenBank/DDBJ whole genome shotgun (WGS) entry which is preliminary data.</text>
</comment>
<feature type="domain" description="Solute-binding protein family 3/N-terminal" evidence="1">
    <location>
        <begin position="35"/>
        <end position="257"/>
    </location>
</feature>
<dbReference type="Pfam" id="PF00497">
    <property type="entry name" value="SBP_bac_3"/>
    <property type="match status" value="1"/>
</dbReference>
<dbReference type="RefSeq" id="WP_229159545.1">
    <property type="nucleotide sequence ID" value="NZ_JAJEWP010000002.1"/>
</dbReference>
<keyword evidence="3" id="KW-1185">Reference proteome</keyword>
<organism evidence="2 3">
    <name type="scientific">Fluctibacter halophilus</name>
    <dbReference type="NCBI Taxonomy" id="226011"/>
    <lineage>
        <taxon>Bacteria</taxon>
        <taxon>Pseudomonadati</taxon>
        <taxon>Pseudomonadota</taxon>
        <taxon>Gammaproteobacteria</taxon>
        <taxon>Alteromonadales</taxon>
        <taxon>Alteromonadaceae</taxon>
        <taxon>Fluctibacter</taxon>
    </lineage>
</organism>
<reference evidence="2 3" key="1">
    <citation type="submission" date="2021-10" db="EMBL/GenBank/DDBJ databases">
        <title>Draft genome of Aestuariibacter halophilus JC2043.</title>
        <authorList>
            <person name="Emsley S.A."/>
            <person name="Pfannmuller K.M."/>
            <person name="Ushijima B."/>
            <person name="Saw J.H."/>
            <person name="Videau P."/>
        </authorList>
    </citation>
    <scope>NUCLEOTIDE SEQUENCE [LARGE SCALE GENOMIC DNA]</scope>
    <source>
        <strain evidence="2 3">JC2043</strain>
    </source>
</reference>
<evidence type="ECO:0000313" key="3">
    <source>
        <dbReference type="Proteomes" id="UP001520878"/>
    </source>
</evidence>
<gene>
    <name evidence="2" type="ORF">LJ739_08915</name>
</gene>
<dbReference type="InterPro" id="IPR001638">
    <property type="entry name" value="Solute-binding_3/MltF_N"/>
</dbReference>
<evidence type="ECO:0000313" key="2">
    <source>
        <dbReference type="EMBL" id="MCC2616359.1"/>
    </source>
</evidence>
<dbReference type="EMBL" id="JAJEWP010000002">
    <property type="protein sequence ID" value="MCC2616359.1"/>
    <property type="molecule type" value="Genomic_DNA"/>
</dbReference>
<dbReference type="PANTHER" id="PTHR38834">
    <property type="entry name" value="PERIPLASMIC SUBSTRATE BINDING PROTEIN FAMILY 3"/>
    <property type="match status" value="1"/>
</dbReference>
<proteinExistence type="predicted"/>
<dbReference type="PANTHER" id="PTHR38834:SF3">
    <property type="entry name" value="SOLUTE-BINDING PROTEIN FAMILY 3_N-TERMINAL DOMAIN-CONTAINING PROTEIN"/>
    <property type="match status" value="1"/>
</dbReference>
<protein>
    <submittedName>
        <fullName evidence="2">Transporter substrate-binding domain-containing protein</fullName>
    </submittedName>
</protein>
<dbReference type="SUPFAM" id="SSF53850">
    <property type="entry name" value="Periplasmic binding protein-like II"/>
    <property type="match status" value="1"/>
</dbReference>
<accession>A0ABS8G9G8</accession>
<evidence type="ECO:0000259" key="1">
    <source>
        <dbReference type="Pfam" id="PF00497"/>
    </source>
</evidence>
<sequence>MRKALVDWPIAGLILSMLVYGMTTSSVQARNVSAVTELFYPYQVLDEDRQLSGYAVEVVQAMAKNLDDTLAIQILPWSVAYHHALETPDTLIFSMGKNDARTPLFHWIGPIDREKLYFWALNDDKLPRTNALEAFRDLRIAVVKDATTDQFLTRSGFTNLYRMASQESNVGEESRILMLIKGRADLMISGERAMESALKALSLPPDRLHKVYRAHVLDSELYLAFVQGSDIKLVERYQRAFMQLKQSGTLAQLQAAWAID</sequence>